<name>A0ABX7XAF6_9FLAO</name>
<evidence type="ECO:0000313" key="1">
    <source>
        <dbReference type="EMBL" id="QTV04858.1"/>
    </source>
</evidence>
<evidence type="ECO:0000313" key="2">
    <source>
        <dbReference type="Proteomes" id="UP000672011"/>
    </source>
</evidence>
<dbReference type="RefSeq" id="WP_230475479.1">
    <property type="nucleotide sequence ID" value="NZ_CP072842.1"/>
</dbReference>
<keyword evidence="2" id="KW-1185">Reference proteome</keyword>
<gene>
    <name evidence="1" type="ORF">J9309_08610</name>
</gene>
<accession>A0ABX7XAF6</accession>
<proteinExistence type="predicted"/>
<organism evidence="1 2">
    <name type="scientific">Faecalibacter bovis</name>
    <dbReference type="NCBI Taxonomy" id="2898187"/>
    <lineage>
        <taxon>Bacteria</taxon>
        <taxon>Pseudomonadati</taxon>
        <taxon>Bacteroidota</taxon>
        <taxon>Flavobacteriia</taxon>
        <taxon>Flavobacteriales</taxon>
        <taxon>Weeksellaceae</taxon>
        <taxon>Faecalibacter</taxon>
    </lineage>
</organism>
<dbReference type="Proteomes" id="UP000672011">
    <property type="component" value="Chromosome"/>
</dbReference>
<sequence>MKNFLYLFFYSLLLFGCGGGSNTTRDYNYEFTGDSSDVLDGEYCAEIEYYNPDTGTNSTYTLPIEVSDGYLTRIKWSNGGWLDNSHFTEPEFDGDTTSFTDDRGNDYTVTIISDGSCGYTSYITPEEDDRRAIEEQQRKEQEETCPICYGSKSSYEEICYFCERKQEREQQEIEDHTCPRCGGRKFSSFEDYCDDCERDLKEENEW</sequence>
<protein>
    <recommendedName>
        <fullName evidence="3">Zinc ribbon domain-containing protein</fullName>
    </recommendedName>
</protein>
<evidence type="ECO:0008006" key="3">
    <source>
        <dbReference type="Google" id="ProtNLM"/>
    </source>
</evidence>
<reference evidence="2" key="2">
    <citation type="submission" date="2021-04" db="EMBL/GenBank/DDBJ databases">
        <title>Taxonomy of Flavobacteriaceae bacterium ZY171143.</title>
        <authorList>
            <person name="Li F."/>
        </authorList>
    </citation>
    <scope>NUCLEOTIDE SEQUENCE [LARGE SCALE GENOMIC DNA]</scope>
    <source>
        <strain evidence="2">ZY171143</strain>
    </source>
</reference>
<reference evidence="1 2" key="1">
    <citation type="journal article" date="2021" name="Int. J. Syst. Evol. Microbiol.">
        <title>Faecalibacter bovis sp. nov., isolated from cow faeces.</title>
        <authorList>
            <person name="Li F."/>
            <person name="Zhao W."/>
            <person name="Hong Q."/>
            <person name="Shao Q."/>
            <person name="Song J."/>
            <person name="Yang S."/>
        </authorList>
    </citation>
    <scope>NUCLEOTIDE SEQUENCE [LARGE SCALE GENOMIC DNA]</scope>
    <source>
        <strain evidence="1 2">ZY171143</strain>
    </source>
</reference>
<dbReference type="EMBL" id="CP072842">
    <property type="protein sequence ID" value="QTV04858.1"/>
    <property type="molecule type" value="Genomic_DNA"/>
</dbReference>